<sequence length="682" mass="76613">MSTFVSQLDRELLVKVLPPNTSVSTPTPSSQSQSPTKQSLRTFFLELTPPSTLYDARESLTDLQQLDSESGVLTRTADEEEVTLRRAILGKLVIGLYCQALNIFLEEATNAETELEWWADIGRSRLNVGYYLLQTLPGRLGNLSRTILITLRSQNLPFHLSVLTPSSLRKLFPSSNILRPNTLTIALFPYLRHQPFSISLHATPRAPSLSRSLRADAESVIHAFFGTLKNTYRNIVTLVMFPLDLVHNEVRYKRDELEKVRNERAEVLGALADLRGQLVLALENNTNDEGLAGLSYFSNQLQHIVRGDFGAANASVPNISPNQGVLQPLYAFAYTTLPAHVSFHSNHLNIRGLTRPSRLTRLWPRLVFLPPLALYAAKSAYASRYDLHDMAKEAWYTVRGFWDGWLLSPLKDIVKTVRTTDEDGMIVTKQSVKADLDSLERMTLALAQEKLNYTPEQLHALSSQIRLGDLTPVMQIYEDDIKSPLKSAIAGTLLRTLFVQIQKAKVDIDQALSGIDKLLKSQELTFAFVGVAPALTIVYAVGSYFRSMWAGGRGSGKYGGRKRRIRVWLAMRRIERLLIAQPKSEHPHHAGSSVTAPENQEQASSPSSIPPLTSGLLLLSVTYLRSYATSYLPQHSRLREGFLEDIADLENPELGRSEKMRVVDRMWRNWGDVFGWRRMAAH</sequence>
<dbReference type="AlphaFoldDB" id="A0AAW0FLD3"/>
<evidence type="ECO:0000256" key="1">
    <source>
        <dbReference type="ARBA" id="ARBA00004225"/>
    </source>
</evidence>
<comment type="caution">
    <text evidence="7">The sequence shown here is derived from an EMBL/GenBank/DDBJ whole genome shotgun (WGS) entry which is preliminary data.</text>
</comment>
<evidence type="ECO:0000313" key="8">
    <source>
        <dbReference type="Proteomes" id="UP001385951"/>
    </source>
</evidence>
<dbReference type="Proteomes" id="UP001385951">
    <property type="component" value="Unassembled WGS sequence"/>
</dbReference>
<evidence type="ECO:0000256" key="5">
    <source>
        <dbReference type="ARBA" id="ARBA00023136"/>
    </source>
</evidence>
<keyword evidence="5" id="KW-0472">Membrane</keyword>
<accession>A0AAW0FLD3</accession>
<dbReference type="PANTHER" id="PTHR28234">
    <property type="entry name" value="NUCLEAR CONTROL OF ATPASE PROTEIN 2"/>
    <property type="match status" value="1"/>
</dbReference>
<dbReference type="PANTHER" id="PTHR28234:SF1">
    <property type="entry name" value="NUCLEAR CONTROL OF ATPASE PROTEIN 2"/>
    <property type="match status" value="1"/>
</dbReference>
<comment type="subcellular location">
    <subcellularLocation>
        <location evidence="1">Mitochondrion membrane</location>
        <topology evidence="1">Multi-pass membrane protein</topology>
    </subcellularLocation>
</comment>
<feature type="compositionally biased region" description="Low complexity" evidence="6">
    <location>
        <begin position="18"/>
        <end position="38"/>
    </location>
</feature>
<evidence type="ECO:0000313" key="7">
    <source>
        <dbReference type="EMBL" id="KAK7681566.1"/>
    </source>
</evidence>
<evidence type="ECO:0008006" key="9">
    <source>
        <dbReference type="Google" id="ProtNLM"/>
    </source>
</evidence>
<feature type="compositionally biased region" description="Polar residues" evidence="6">
    <location>
        <begin position="592"/>
        <end position="608"/>
    </location>
</feature>
<reference evidence="7 8" key="1">
    <citation type="submission" date="2022-09" db="EMBL/GenBank/DDBJ databases">
        <authorList>
            <person name="Palmer J.M."/>
        </authorList>
    </citation>
    <scope>NUCLEOTIDE SEQUENCE [LARGE SCALE GENOMIC DNA]</scope>
    <source>
        <strain evidence="7 8">DSM 7382</strain>
    </source>
</reference>
<evidence type="ECO:0000256" key="3">
    <source>
        <dbReference type="ARBA" id="ARBA00022989"/>
    </source>
</evidence>
<keyword evidence="4" id="KW-0496">Mitochondrion</keyword>
<dbReference type="Pfam" id="PF08637">
    <property type="entry name" value="NCA2"/>
    <property type="match status" value="1"/>
</dbReference>
<keyword evidence="2" id="KW-0812">Transmembrane</keyword>
<feature type="region of interest" description="Disordered" evidence="6">
    <location>
        <begin position="584"/>
        <end position="608"/>
    </location>
</feature>
<protein>
    <recommendedName>
        <fullName evidence="9">NCA2-domain-containing protein</fullName>
    </recommendedName>
</protein>
<gene>
    <name evidence="7" type="ORF">QCA50_015299</name>
</gene>
<keyword evidence="3" id="KW-1133">Transmembrane helix</keyword>
<keyword evidence="8" id="KW-1185">Reference proteome</keyword>
<dbReference type="GO" id="GO:0005741">
    <property type="term" value="C:mitochondrial outer membrane"/>
    <property type="evidence" value="ECO:0007669"/>
    <property type="project" value="TreeGrafter"/>
</dbReference>
<evidence type="ECO:0000256" key="2">
    <source>
        <dbReference type="ARBA" id="ARBA00022692"/>
    </source>
</evidence>
<dbReference type="InterPro" id="IPR013946">
    <property type="entry name" value="NCA2-like"/>
</dbReference>
<dbReference type="EMBL" id="JASBNA010000040">
    <property type="protein sequence ID" value="KAK7681566.1"/>
    <property type="molecule type" value="Genomic_DNA"/>
</dbReference>
<feature type="region of interest" description="Disordered" evidence="6">
    <location>
        <begin position="17"/>
        <end position="38"/>
    </location>
</feature>
<evidence type="ECO:0000256" key="4">
    <source>
        <dbReference type="ARBA" id="ARBA00023128"/>
    </source>
</evidence>
<proteinExistence type="predicted"/>
<evidence type="ECO:0000256" key="6">
    <source>
        <dbReference type="SAM" id="MobiDB-lite"/>
    </source>
</evidence>
<name>A0AAW0FLD3_9APHY</name>
<organism evidence="7 8">
    <name type="scientific">Cerrena zonata</name>
    <dbReference type="NCBI Taxonomy" id="2478898"/>
    <lineage>
        <taxon>Eukaryota</taxon>
        <taxon>Fungi</taxon>
        <taxon>Dikarya</taxon>
        <taxon>Basidiomycota</taxon>
        <taxon>Agaricomycotina</taxon>
        <taxon>Agaricomycetes</taxon>
        <taxon>Polyporales</taxon>
        <taxon>Cerrenaceae</taxon>
        <taxon>Cerrena</taxon>
    </lineage>
</organism>